<keyword evidence="1" id="KW-0472">Membrane</keyword>
<organism evidence="2 3">
    <name type="scientific">Pseudonocardia zijingensis</name>
    <dbReference type="NCBI Taxonomy" id="153376"/>
    <lineage>
        <taxon>Bacteria</taxon>
        <taxon>Bacillati</taxon>
        <taxon>Actinomycetota</taxon>
        <taxon>Actinomycetes</taxon>
        <taxon>Pseudonocardiales</taxon>
        <taxon>Pseudonocardiaceae</taxon>
        <taxon>Pseudonocardia</taxon>
    </lineage>
</organism>
<accession>A0ABP3YWP7</accession>
<evidence type="ECO:0000256" key="1">
    <source>
        <dbReference type="SAM" id="Phobius"/>
    </source>
</evidence>
<gene>
    <name evidence="2" type="ORF">GCM10009559_78890</name>
</gene>
<protein>
    <submittedName>
        <fullName evidence="2">Uncharacterized protein</fullName>
    </submittedName>
</protein>
<keyword evidence="1" id="KW-1133">Transmembrane helix</keyword>
<keyword evidence="3" id="KW-1185">Reference proteome</keyword>
<sequence>MSMEVSGRIGVGRSVGMTWQRTRARPDDRLARLVEAAEHDAETAAARYRALKEASSPAATPEADRPPLPSWQQMLLFIVCGGVLTGLLLIWLLATAYLGPLALLALPAGAGIAAGVIAWRKRRPRPAGPRRRPVVADLVRAAQEMHDAEAALERLRQEAADK</sequence>
<reference evidence="3" key="1">
    <citation type="journal article" date="2019" name="Int. J. Syst. Evol. Microbiol.">
        <title>The Global Catalogue of Microorganisms (GCM) 10K type strain sequencing project: providing services to taxonomists for standard genome sequencing and annotation.</title>
        <authorList>
            <consortium name="The Broad Institute Genomics Platform"/>
            <consortium name="The Broad Institute Genome Sequencing Center for Infectious Disease"/>
            <person name="Wu L."/>
            <person name="Ma J."/>
        </authorList>
    </citation>
    <scope>NUCLEOTIDE SEQUENCE [LARGE SCALE GENOMIC DNA]</scope>
    <source>
        <strain evidence="3">JCM 11117</strain>
    </source>
</reference>
<proteinExistence type="predicted"/>
<keyword evidence="1" id="KW-0812">Transmembrane</keyword>
<dbReference type="EMBL" id="BAAAHP010000339">
    <property type="protein sequence ID" value="GAA0909179.1"/>
    <property type="molecule type" value="Genomic_DNA"/>
</dbReference>
<comment type="caution">
    <text evidence="2">The sequence shown here is derived from an EMBL/GenBank/DDBJ whole genome shotgun (WGS) entry which is preliminary data.</text>
</comment>
<feature type="transmembrane region" description="Helical" evidence="1">
    <location>
        <begin position="74"/>
        <end position="94"/>
    </location>
</feature>
<dbReference type="Proteomes" id="UP001499967">
    <property type="component" value="Unassembled WGS sequence"/>
</dbReference>
<evidence type="ECO:0000313" key="2">
    <source>
        <dbReference type="EMBL" id="GAA0909179.1"/>
    </source>
</evidence>
<feature type="transmembrane region" description="Helical" evidence="1">
    <location>
        <begin position="100"/>
        <end position="119"/>
    </location>
</feature>
<name>A0ABP3YWP7_9PSEU</name>
<evidence type="ECO:0000313" key="3">
    <source>
        <dbReference type="Proteomes" id="UP001499967"/>
    </source>
</evidence>